<feature type="transmembrane region" description="Helical" evidence="1">
    <location>
        <begin position="21"/>
        <end position="41"/>
    </location>
</feature>
<reference evidence="4" key="1">
    <citation type="submission" date="2017-09" db="EMBL/GenBank/DDBJ databases">
        <title>Depth-based differentiation of microbial function through sediment-hosted aquifers and enrichment of novel symbionts in the deep terrestrial subsurface.</title>
        <authorList>
            <person name="Probst A.J."/>
            <person name="Ladd B."/>
            <person name="Jarett J.K."/>
            <person name="Geller-Mcgrath D.E."/>
            <person name="Sieber C.M.K."/>
            <person name="Emerson J.B."/>
            <person name="Anantharaman K."/>
            <person name="Thomas B.C."/>
            <person name="Malmstrom R."/>
            <person name="Stieglmeier M."/>
            <person name="Klingl A."/>
            <person name="Woyke T."/>
            <person name="Ryan C.M."/>
            <person name="Banfield J.F."/>
        </authorList>
    </citation>
    <scope>NUCLEOTIDE SEQUENCE [LARGE SCALE GENOMIC DNA]</scope>
</reference>
<dbReference type="GO" id="GO:0016020">
    <property type="term" value="C:membrane"/>
    <property type="evidence" value="ECO:0007669"/>
    <property type="project" value="InterPro"/>
</dbReference>
<keyword evidence="1" id="KW-1133">Transmembrane helix</keyword>
<accession>A0A2M7M2B2</accession>
<dbReference type="Proteomes" id="UP000229703">
    <property type="component" value="Unassembled WGS sequence"/>
</dbReference>
<dbReference type="Gene3D" id="6.10.340.10">
    <property type="match status" value="1"/>
</dbReference>
<proteinExistence type="predicted"/>
<keyword evidence="1" id="KW-0812">Transmembrane</keyword>
<evidence type="ECO:0000259" key="2">
    <source>
        <dbReference type="PROSITE" id="PS50885"/>
    </source>
</evidence>
<feature type="transmembrane region" description="Helical" evidence="1">
    <location>
        <begin position="61"/>
        <end position="88"/>
    </location>
</feature>
<organism evidence="3 4">
    <name type="scientific">bacterium (Candidatus Ratteibacteria) CG_4_10_14_3_um_filter_41_18</name>
    <dbReference type="NCBI Taxonomy" id="2014287"/>
    <lineage>
        <taxon>Bacteria</taxon>
        <taxon>Candidatus Ratteibacteria</taxon>
    </lineage>
</organism>
<dbReference type="AlphaFoldDB" id="A0A2M7M2B2"/>
<evidence type="ECO:0000256" key="1">
    <source>
        <dbReference type="SAM" id="Phobius"/>
    </source>
</evidence>
<dbReference type="PROSITE" id="PS50885">
    <property type="entry name" value="HAMP"/>
    <property type="match status" value="1"/>
</dbReference>
<dbReference type="InterPro" id="IPR003660">
    <property type="entry name" value="HAMP_dom"/>
</dbReference>
<feature type="domain" description="HAMP" evidence="2">
    <location>
        <begin position="90"/>
        <end position="142"/>
    </location>
</feature>
<dbReference type="GO" id="GO:0007165">
    <property type="term" value="P:signal transduction"/>
    <property type="evidence" value="ECO:0007669"/>
    <property type="project" value="InterPro"/>
</dbReference>
<gene>
    <name evidence="3" type="ORF">COZ37_05840</name>
</gene>
<protein>
    <recommendedName>
        <fullName evidence="2">HAMP domain-containing protein</fullName>
    </recommendedName>
</protein>
<dbReference type="EMBL" id="PFJK01000263">
    <property type="protein sequence ID" value="PIX76815.1"/>
    <property type="molecule type" value="Genomic_DNA"/>
</dbReference>
<evidence type="ECO:0000313" key="4">
    <source>
        <dbReference type="Proteomes" id="UP000229703"/>
    </source>
</evidence>
<comment type="caution">
    <text evidence="3">The sequence shown here is derived from an EMBL/GenBank/DDBJ whole genome shotgun (WGS) entry which is preliminary data.</text>
</comment>
<dbReference type="SMART" id="SM00304">
    <property type="entry name" value="HAMP"/>
    <property type="match status" value="1"/>
</dbReference>
<name>A0A2M7M2B2_9BACT</name>
<keyword evidence="1" id="KW-0472">Membrane</keyword>
<dbReference type="SUPFAM" id="SSF158472">
    <property type="entry name" value="HAMP domain-like"/>
    <property type="match status" value="1"/>
</dbReference>
<sequence>MGEKKRIHYFVNRSFQVKHAGAIFILMALVTIVFGLTVYHSGWVPLVEKLSDVYPQGRLVAILRVLKLQLAIRLLLLVPIIIIVSVYLSHKMVGPLARLERDIKAISKGNLQMRLKVRKGDVLFGLTKAINEMIESVEQILKRKEK</sequence>
<evidence type="ECO:0000313" key="3">
    <source>
        <dbReference type="EMBL" id="PIX76815.1"/>
    </source>
</evidence>
<dbReference type="CDD" id="cd06225">
    <property type="entry name" value="HAMP"/>
    <property type="match status" value="1"/>
</dbReference>